<dbReference type="Proteomes" id="UP000572268">
    <property type="component" value="Unassembled WGS sequence"/>
</dbReference>
<dbReference type="OrthoDB" id="10350354at2759"/>
<name>A0A7J6MCE6_PEROL</name>
<protein>
    <submittedName>
        <fullName evidence="3">Uncharacterized protein</fullName>
    </submittedName>
</protein>
<feature type="region of interest" description="Disordered" evidence="1">
    <location>
        <begin position="187"/>
        <end position="241"/>
    </location>
</feature>
<sequence length="507" mass="56051">MIGITALHETFRRTYNVIVRKDEDAGLEVLYAHCSAETFYPQSNYGRAARPKKDKRGKQKSGDLLKRVWNTVPGGLDGQDCNSRLSRVHRALAKRSGKYKLLVDAVGAPLPSAFTSEDQSFFGTSGEEEPRTAYGLEYSVADEPHTCRITVKVVSRRLKRTYELWLYKKGNTGLKVKSARCGMEKLSLGSDGRGATSKIPKGGRGWDDGPPRQSDRSQTAKSGDLLERLSTVPGGLDGQDCNSRLSRVHRALALKSRKYRGAVGFVGAVLPSSFDTGQQPFFGTSGEEEPRTAYALVKLPSRKNKETTEASKEDDIEGPGEGDKLLSAKAEEIPMKEFTMADKLPGPTVAVIDSLRYGDGCELKVVTQSDDPRRPWKHHIAFERAPGGKLKPVFVTCEKRSAEMIPEGKDFAELLEGFAPPKTDSCLLMFDQLFNRALDINKGLRDAIGSDGGETLKRFSQTRPFLGMGAFPKAYKPVYADEWRSYHFGKMLCDYIYHDAPLKDEGG</sequence>
<gene>
    <name evidence="3" type="ORF">FOL46_001858</name>
    <name evidence="2" type="ORF">FOZ61_008968</name>
</gene>
<feature type="compositionally biased region" description="Basic and acidic residues" evidence="1">
    <location>
        <begin position="303"/>
        <end position="313"/>
    </location>
</feature>
<dbReference type="EMBL" id="JABAHT010000062">
    <property type="protein sequence ID" value="KAF4667000.1"/>
    <property type="molecule type" value="Genomic_DNA"/>
</dbReference>
<evidence type="ECO:0000256" key="1">
    <source>
        <dbReference type="SAM" id="MobiDB-lite"/>
    </source>
</evidence>
<proteinExistence type="predicted"/>
<evidence type="ECO:0000313" key="2">
    <source>
        <dbReference type="EMBL" id="KAF4667000.1"/>
    </source>
</evidence>
<feature type="compositionally biased region" description="Basic and acidic residues" evidence="1">
    <location>
        <begin position="204"/>
        <end position="215"/>
    </location>
</feature>
<reference evidence="4 5" key="1">
    <citation type="submission" date="2020-04" db="EMBL/GenBank/DDBJ databases">
        <title>Perkinsus olseni comparative genomics.</title>
        <authorList>
            <person name="Bogema D.R."/>
        </authorList>
    </citation>
    <scope>NUCLEOTIDE SEQUENCE [LARGE SCALE GENOMIC DNA]</scope>
    <source>
        <strain evidence="2">ATCC PRA-179</strain>
        <strain evidence="3">ATCC PRA-31</strain>
    </source>
</reference>
<evidence type="ECO:0000313" key="4">
    <source>
        <dbReference type="Proteomes" id="UP000570595"/>
    </source>
</evidence>
<evidence type="ECO:0000313" key="3">
    <source>
        <dbReference type="EMBL" id="KAF4668681.1"/>
    </source>
</evidence>
<evidence type="ECO:0000313" key="5">
    <source>
        <dbReference type="Proteomes" id="UP000572268"/>
    </source>
</evidence>
<feature type="region of interest" description="Disordered" evidence="1">
    <location>
        <begin position="301"/>
        <end position="323"/>
    </location>
</feature>
<accession>A0A7J6MCE6</accession>
<dbReference type="EMBL" id="JABANN010000155">
    <property type="protein sequence ID" value="KAF4668681.1"/>
    <property type="molecule type" value="Genomic_DNA"/>
</dbReference>
<organism evidence="3 5">
    <name type="scientific">Perkinsus olseni</name>
    <name type="common">Perkinsus atlanticus</name>
    <dbReference type="NCBI Taxonomy" id="32597"/>
    <lineage>
        <taxon>Eukaryota</taxon>
        <taxon>Sar</taxon>
        <taxon>Alveolata</taxon>
        <taxon>Perkinsozoa</taxon>
        <taxon>Perkinsea</taxon>
        <taxon>Perkinsida</taxon>
        <taxon>Perkinsidae</taxon>
        <taxon>Perkinsus</taxon>
    </lineage>
</organism>
<dbReference type="AlphaFoldDB" id="A0A7J6MCE6"/>
<dbReference type="Proteomes" id="UP000570595">
    <property type="component" value="Unassembled WGS sequence"/>
</dbReference>
<comment type="caution">
    <text evidence="3">The sequence shown here is derived from an EMBL/GenBank/DDBJ whole genome shotgun (WGS) entry which is preliminary data.</text>
</comment>